<sequence>MAPGQEEAEAVENVLSIEAVGLNPVPGQPRQVQSIVSAATSTSGATLPTLPEELVPFEPDFFAPAADCWEGGPALEPSEAFDIELSSLLRGTGPRSSSPVSYSDHTDWNLPGQSPLADALPPRLQISDAPARTLQERSVESGHSSGVHSSQSMAGAAEYPAGVPAAQPVHSAGMQSAGGQQPHSYALQVADLNCSAPSQVQKSQHQSTHWPAVPLVSTANLGPVHAAQDFPFPPVGVPSPQQLALLEQRNMDSVQGTGRPEAMPIAFPGIAGAFSPQGLMGRFPPGYPPLPPFPGIPGLPPFGQLPPFSAQHQEQIHRSLMESFQHNPVGMVDPALMSFQNPYLLTPYLQHLRQMPDVIRHLPQGAPNQEGRPQLPRHGHEQPSNPAEQRPEDRQRPEQALEQQNPAPSVQGNNPLLPPPLLPPPPLPTALPFPGPPQRGAPSMQGMQMPREGQPQQAHPANACESYNMLRQMIGTTPSVPAGAGDSSSAGASVRITARVNLKVESELPPDMSSNIMRRLAAAFPEEFVTVDSSAREGCTNFIFDVVSAAVTVDTGGRRLSQGEGEPSTSDSGLAALPLGNRSSTELGSSRQEADDRNEHVLMQTVLERLSSLPGREYEFVRSAPVVVGVGKHRSALVGGQPCVPSQGFPEPCRPTIERVVPSCVLRNEAISVEVWGYHLLQPTAMFCRFKGRNWPLILQQAGQLKLEGTCEAPITFGRCQLPGLPSCGVGFMECELGRSLSGPQPVLVVDSVEVVREVHALLNSMNASEQHRLLTQLGLVLSHIDTLGDADAVSISSQSDEDSELSEVGSGETPFESDAESDDVSNPDYEDAPQLSTDHSVSRAGQCGETESAHALLAARDGEGPAESETSNSGRRSRELNHTTIREEREAQRTGRADIESGSPIAETADIPGVQHYHQTRLPEYKRMIAETARQYLSYFCRRGCTALARCVMPAAQIGCVTFSSVVAQSQSDGMTLLHQALLSGDVIMLRTVLDWGRDFQYEWEWTYAGPNGVTPLHCAAMNRNGLEALQLILEHKPEVCLSWFTKETVDGKTPSNFAEWSGFRQANELMMDKVEESYRKEGYPGHPGAPRNNESTRVAEPVPPTERAPANVVTIPGVVTAPRRVRQVVQRHAPSSRAVANDSMGSRDQGHLHGQDHKSDRSHWSIFSSSAVWMALFTLPMAATLVCRGTEDSGGDSYSWLLVSSMAVEAFQALWSLSHLVVVNPCMKGK</sequence>
<evidence type="ECO:0000313" key="3">
    <source>
        <dbReference type="Proteomes" id="UP000708148"/>
    </source>
</evidence>
<feature type="compositionally biased region" description="Low complexity" evidence="1">
    <location>
        <begin position="141"/>
        <end position="152"/>
    </location>
</feature>
<dbReference type="InterPro" id="IPR036770">
    <property type="entry name" value="Ankyrin_rpt-contain_sf"/>
</dbReference>
<dbReference type="InterPro" id="IPR002110">
    <property type="entry name" value="Ankyrin_rpt"/>
</dbReference>
<dbReference type="AlphaFoldDB" id="A0A8S1JA53"/>
<reference evidence="2" key="1">
    <citation type="submission" date="2020-12" db="EMBL/GenBank/DDBJ databases">
        <authorList>
            <person name="Iha C."/>
        </authorList>
    </citation>
    <scope>NUCLEOTIDE SEQUENCE</scope>
</reference>
<feature type="region of interest" description="Disordered" evidence="1">
    <location>
        <begin position="860"/>
        <end position="915"/>
    </location>
</feature>
<comment type="caution">
    <text evidence="2">The sequence shown here is derived from an EMBL/GenBank/DDBJ whole genome shotgun (WGS) entry which is preliminary data.</text>
</comment>
<feature type="compositionally biased region" description="Polar residues" evidence="1">
    <location>
        <begin position="94"/>
        <end position="103"/>
    </location>
</feature>
<evidence type="ECO:0000256" key="1">
    <source>
        <dbReference type="SAM" id="MobiDB-lite"/>
    </source>
</evidence>
<accession>A0A8S1JA53</accession>
<feature type="compositionally biased region" description="Basic and acidic residues" evidence="1">
    <location>
        <begin position="1150"/>
        <end position="1162"/>
    </location>
</feature>
<feature type="region of interest" description="Disordered" evidence="1">
    <location>
        <begin position="1132"/>
        <end position="1162"/>
    </location>
</feature>
<dbReference type="SMART" id="SM00248">
    <property type="entry name" value="ANK"/>
    <property type="match status" value="2"/>
</dbReference>
<feature type="region of interest" description="Disordered" evidence="1">
    <location>
        <begin position="1081"/>
        <end position="1110"/>
    </location>
</feature>
<dbReference type="Proteomes" id="UP000708148">
    <property type="component" value="Unassembled WGS sequence"/>
</dbReference>
<dbReference type="SUPFAM" id="SSF48403">
    <property type="entry name" value="Ankyrin repeat"/>
    <property type="match status" value="1"/>
</dbReference>
<keyword evidence="3" id="KW-1185">Reference proteome</keyword>
<protein>
    <submittedName>
        <fullName evidence="2">Uncharacterized protein</fullName>
    </submittedName>
</protein>
<feature type="region of interest" description="Disordered" evidence="1">
    <location>
        <begin position="795"/>
        <end position="848"/>
    </location>
</feature>
<feature type="compositionally biased region" description="Basic and acidic residues" evidence="1">
    <location>
        <begin position="877"/>
        <end position="900"/>
    </location>
</feature>
<dbReference type="OrthoDB" id="552405at2759"/>
<feature type="region of interest" description="Disordered" evidence="1">
    <location>
        <begin position="362"/>
        <end position="460"/>
    </location>
</feature>
<name>A0A8S1JA53_9CHLO</name>
<feature type="compositionally biased region" description="Basic and acidic residues" evidence="1">
    <location>
        <begin position="389"/>
        <end position="399"/>
    </location>
</feature>
<feature type="compositionally biased region" description="Polar residues" evidence="1">
    <location>
        <begin position="581"/>
        <end position="591"/>
    </location>
</feature>
<gene>
    <name evidence="2" type="ORF">OSTQU699_LOCUS10070</name>
</gene>
<dbReference type="Pfam" id="PF00023">
    <property type="entry name" value="Ank"/>
    <property type="match status" value="1"/>
</dbReference>
<feature type="region of interest" description="Disordered" evidence="1">
    <location>
        <begin position="133"/>
        <end position="155"/>
    </location>
</feature>
<proteinExistence type="predicted"/>
<feature type="compositionally biased region" description="Pro residues" evidence="1">
    <location>
        <begin position="416"/>
        <end position="439"/>
    </location>
</feature>
<evidence type="ECO:0000313" key="2">
    <source>
        <dbReference type="EMBL" id="CAD7704715.1"/>
    </source>
</evidence>
<feature type="region of interest" description="Disordered" evidence="1">
    <location>
        <begin position="92"/>
        <end position="121"/>
    </location>
</feature>
<organism evidence="2 3">
    <name type="scientific">Ostreobium quekettii</name>
    <dbReference type="NCBI Taxonomy" id="121088"/>
    <lineage>
        <taxon>Eukaryota</taxon>
        <taxon>Viridiplantae</taxon>
        <taxon>Chlorophyta</taxon>
        <taxon>core chlorophytes</taxon>
        <taxon>Ulvophyceae</taxon>
        <taxon>TCBD clade</taxon>
        <taxon>Bryopsidales</taxon>
        <taxon>Ostreobineae</taxon>
        <taxon>Ostreobiaceae</taxon>
        <taxon>Ostreobium</taxon>
    </lineage>
</organism>
<feature type="compositionally biased region" description="Polar residues" evidence="1">
    <location>
        <begin position="401"/>
        <end position="414"/>
    </location>
</feature>
<feature type="compositionally biased region" description="Acidic residues" evidence="1">
    <location>
        <begin position="816"/>
        <end position="832"/>
    </location>
</feature>
<feature type="region of interest" description="Disordered" evidence="1">
    <location>
        <begin position="558"/>
        <end position="599"/>
    </location>
</feature>
<dbReference type="Gene3D" id="1.25.40.20">
    <property type="entry name" value="Ankyrin repeat-containing domain"/>
    <property type="match status" value="1"/>
</dbReference>
<dbReference type="EMBL" id="CAJHUC010002945">
    <property type="protein sequence ID" value="CAD7704715.1"/>
    <property type="molecule type" value="Genomic_DNA"/>
</dbReference>